<evidence type="ECO:0000256" key="8">
    <source>
        <dbReference type="ARBA" id="ARBA00022723"/>
    </source>
</evidence>
<dbReference type="SUPFAM" id="SSF53098">
    <property type="entry name" value="Ribonuclease H-like"/>
    <property type="match status" value="1"/>
</dbReference>
<evidence type="ECO:0000256" key="4">
    <source>
        <dbReference type="ARBA" id="ARBA00022679"/>
    </source>
</evidence>
<feature type="binding site" evidence="16">
    <location>
        <position position="157"/>
    </location>
    <ligand>
        <name>substrate</name>
    </ligand>
</feature>
<keyword evidence="8 17" id="KW-0479">Metal-binding</keyword>
<feature type="compositionally biased region" description="Low complexity" evidence="19">
    <location>
        <begin position="188"/>
        <end position="199"/>
    </location>
</feature>
<dbReference type="InterPro" id="IPR006054">
    <property type="entry name" value="DnaQ"/>
</dbReference>
<feature type="compositionally biased region" description="Low complexity" evidence="19">
    <location>
        <begin position="217"/>
        <end position="233"/>
    </location>
</feature>
<dbReference type="InterPro" id="IPR006309">
    <property type="entry name" value="DnaQ_proteo"/>
</dbReference>
<evidence type="ECO:0000256" key="19">
    <source>
        <dbReference type="SAM" id="MobiDB-lite"/>
    </source>
</evidence>
<evidence type="ECO:0000256" key="10">
    <source>
        <dbReference type="ARBA" id="ARBA00022839"/>
    </source>
</evidence>
<evidence type="ECO:0000256" key="18">
    <source>
        <dbReference type="RuleBase" id="RU364087"/>
    </source>
</evidence>
<keyword evidence="9 18" id="KW-0378">Hydrolase</keyword>
<feature type="binding site" evidence="17">
    <location>
        <position position="7"/>
    </location>
    <ligand>
        <name>a divalent metal cation</name>
        <dbReference type="ChEBI" id="CHEBI:60240"/>
        <label>1</label>
        <note>catalytic</note>
    </ligand>
</feature>
<keyword evidence="22" id="KW-1185">Reference proteome</keyword>
<evidence type="ECO:0000256" key="11">
    <source>
        <dbReference type="ARBA" id="ARBA00022842"/>
    </source>
</evidence>
<evidence type="ECO:0000313" key="22">
    <source>
        <dbReference type="Proteomes" id="UP000066014"/>
    </source>
</evidence>
<gene>
    <name evidence="18 21" type="primary">dnaQ</name>
    <name evidence="21" type="ORF">SMCB_0434</name>
</gene>
<dbReference type="KEGG" id="cbab:SMCB_0434"/>
<evidence type="ECO:0000313" key="21">
    <source>
        <dbReference type="EMBL" id="BAO82662.1"/>
    </source>
</evidence>
<evidence type="ECO:0000256" key="13">
    <source>
        <dbReference type="ARBA" id="ARBA00023211"/>
    </source>
</evidence>
<dbReference type="InterPro" id="IPR013520">
    <property type="entry name" value="Ribonucl_H"/>
</dbReference>
<evidence type="ECO:0000256" key="14">
    <source>
        <dbReference type="ARBA" id="ARBA00049244"/>
    </source>
</evidence>
<dbReference type="PANTHER" id="PTHR30231:SF41">
    <property type="entry name" value="DNA POLYMERASE III SUBUNIT EPSILON"/>
    <property type="match status" value="1"/>
</dbReference>
<dbReference type="SMART" id="SM00479">
    <property type="entry name" value="EXOIII"/>
    <property type="match status" value="1"/>
</dbReference>
<dbReference type="GO" id="GO:0003677">
    <property type="term" value="F:DNA binding"/>
    <property type="evidence" value="ECO:0007669"/>
    <property type="project" value="InterPro"/>
</dbReference>
<feature type="domain" description="Exonuclease" evidence="20">
    <location>
        <begin position="2"/>
        <end position="174"/>
    </location>
</feature>
<comment type="subunit">
    <text evidence="18">DNA polymerase III contains a core (composed of alpha, epsilon and theta chains) that associates with a tau subunit. This core dimerizes to form the POLIII' complex. PolIII' associates with the gamma complex (composed of gamma, delta, delta', psi and chi chains) and with the beta chain to form the complete DNA polymerase III complex.</text>
</comment>
<dbReference type="Proteomes" id="UP000066014">
    <property type="component" value="Chromosome"/>
</dbReference>
<evidence type="ECO:0000256" key="17">
    <source>
        <dbReference type="PIRSR" id="PIRSR606309-3"/>
    </source>
</evidence>
<protein>
    <recommendedName>
        <fullName evidence="3 18">DNA polymerase III subunit epsilon</fullName>
        <ecNumber evidence="2 18">2.7.7.7</ecNumber>
    </recommendedName>
</protein>
<feature type="active site" description="Proton acceptor" evidence="15">
    <location>
        <position position="152"/>
    </location>
</feature>
<evidence type="ECO:0000256" key="6">
    <source>
        <dbReference type="ARBA" id="ARBA00022705"/>
    </source>
</evidence>
<name>A0A060NLJ0_9BURK</name>
<keyword evidence="10 18" id="KW-0269">Exonuclease</keyword>
<keyword evidence="11 17" id="KW-0460">Magnesium</keyword>
<comment type="cofactor">
    <cofactor evidence="1 18">
        <name>Mn(2+)</name>
        <dbReference type="ChEBI" id="CHEBI:29035"/>
    </cofactor>
</comment>
<dbReference type="GO" id="GO:0003887">
    <property type="term" value="F:DNA-directed DNA polymerase activity"/>
    <property type="evidence" value="ECO:0007669"/>
    <property type="project" value="UniProtKB-KW"/>
</dbReference>
<dbReference type="STRING" id="1458426.SMCB_0434"/>
<dbReference type="NCBIfam" id="NF004316">
    <property type="entry name" value="PRK05711.1"/>
    <property type="match status" value="1"/>
</dbReference>
<dbReference type="GO" id="GO:0046872">
    <property type="term" value="F:metal ion binding"/>
    <property type="evidence" value="ECO:0007669"/>
    <property type="project" value="UniProtKB-KW"/>
</dbReference>
<dbReference type="NCBIfam" id="TIGR01406">
    <property type="entry name" value="dnaQ_proteo"/>
    <property type="match status" value="1"/>
</dbReference>
<dbReference type="EMBL" id="AP014569">
    <property type="protein sequence ID" value="BAO82662.1"/>
    <property type="molecule type" value="Genomic_DNA"/>
</dbReference>
<evidence type="ECO:0000259" key="20">
    <source>
        <dbReference type="SMART" id="SM00479"/>
    </source>
</evidence>
<dbReference type="NCBIfam" id="TIGR00573">
    <property type="entry name" value="dnaq"/>
    <property type="match status" value="1"/>
</dbReference>
<feature type="region of interest" description="Disordered" evidence="19">
    <location>
        <begin position="188"/>
        <end position="233"/>
    </location>
</feature>
<dbReference type="InterPro" id="IPR012337">
    <property type="entry name" value="RNaseH-like_sf"/>
</dbReference>
<dbReference type="InterPro" id="IPR036397">
    <property type="entry name" value="RNaseH_sf"/>
</dbReference>
<accession>A0A060NLJ0</accession>
<feature type="binding site" evidence="17">
    <location>
        <position position="157"/>
    </location>
    <ligand>
        <name>a divalent metal cation</name>
        <dbReference type="ChEBI" id="CHEBI:60240"/>
        <label>1</label>
        <note>catalytic</note>
    </ligand>
</feature>
<dbReference type="CDD" id="cd06131">
    <property type="entry name" value="DNA_pol_III_epsilon_Ecoli_like"/>
    <property type="match status" value="1"/>
</dbReference>
<comment type="cofactor">
    <cofactor evidence="17">
        <name>Mg(2+)</name>
        <dbReference type="ChEBI" id="CHEBI:18420"/>
    </cofactor>
    <cofactor evidence="17">
        <name>Mn(2+)</name>
        <dbReference type="ChEBI" id="CHEBI:29035"/>
    </cofactor>
    <text evidence="17">Binds 2 divalent metal cations. Magnesium or manganese.</text>
</comment>
<dbReference type="RefSeq" id="WP_045534724.1">
    <property type="nucleotide sequence ID" value="NZ_AP014569.1"/>
</dbReference>
<organism evidence="21 22">
    <name type="scientific">Serpentinimonas maccroryi</name>
    <dbReference type="NCBI Taxonomy" id="1458426"/>
    <lineage>
        <taxon>Bacteria</taxon>
        <taxon>Pseudomonadati</taxon>
        <taxon>Pseudomonadota</taxon>
        <taxon>Betaproteobacteria</taxon>
        <taxon>Burkholderiales</taxon>
        <taxon>Comamonadaceae</taxon>
        <taxon>Serpentinimonas</taxon>
    </lineage>
</organism>
<comment type="function">
    <text evidence="18">DNA polymerase III is a complex, multichain enzyme responsible for most of the replicative synthesis in bacteria. The epsilon subunit contain the editing function and is a proofreading 3'-5' exonuclease.</text>
</comment>
<evidence type="ECO:0000256" key="1">
    <source>
        <dbReference type="ARBA" id="ARBA00001936"/>
    </source>
</evidence>
<sequence>MRQIVLDTETTGLSPANGDRIIEIGCIELLGRKPSGNNRHYYLNPECEIHAEAQRVHGLTLDFLADKPKFAEVAADLLDYLAGAELIIHNAPFDLGFLDAEWQRLGHGPTRQLAGGVIDTLLMAKEIYPGKRNGLDALCERLGVDNSGRKLHGALLDAELLADVYICLTRGQDSLLMELDLGAAGSPMGSPMGSAAAAGVNGGQNGSQKGSAHGSQSGHPNGSSHAAGAAASGAQADAAAAHDWAAHLALPLLRANKLELQAHEALLLELDRASKGQTVWRRSVAPQQ</sequence>
<feature type="binding site" evidence="16">
    <location>
        <position position="7"/>
    </location>
    <ligand>
        <name>substrate</name>
    </ligand>
</feature>
<reference evidence="21 22" key="1">
    <citation type="journal article" date="2014" name="Nat. Commun.">
        <title>Physiological and genomic features of highly alkaliphilic hydrogen-utilizing Betaproteobacteria from a continental serpentinizing site.</title>
        <authorList>
            <person name="Suzuki S."/>
            <person name="Kuenen J.G."/>
            <person name="Schipper K."/>
            <person name="van der Velde S."/>
            <person name="Ishii S."/>
            <person name="Wu A."/>
            <person name="Sorokin D.Y."/>
            <person name="Tenney A."/>
            <person name="Meng X.Y."/>
            <person name="Morrill P.L."/>
            <person name="Kamagata Y."/>
            <person name="Muyzer G."/>
            <person name="Nealson K.H."/>
        </authorList>
    </citation>
    <scope>NUCLEOTIDE SEQUENCE [LARGE SCALE GENOMIC DNA]</scope>
    <source>
        <strain evidence="21 22">B1</strain>
    </source>
</reference>
<dbReference type="GO" id="GO:0045004">
    <property type="term" value="P:DNA replication proofreading"/>
    <property type="evidence" value="ECO:0007669"/>
    <property type="project" value="TreeGrafter"/>
</dbReference>
<dbReference type="FunFam" id="3.30.420.10:FF:000012">
    <property type="entry name" value="DNA polymerase III subunit epsilon"/>
    <property type="match status" value="1"/>
</dbReference>
<evidence type="ECO:0000256" key="9">
    <source>
        <dbReference type="ARBA" id="ARBA00022801"/>
    </source>
</evidence>
<evidence type="ECO:0000256" key="16">
    <source>
        <dbReference type="PIRSR" id="PIRSR606309-2"/>
    </source>
</evidence>
<dbReference type="Gene3D" id="3.30.420.10">
    <property type="entry name" value="Ribonuclease H-like superfamily/Ribonuclease H"/>
    <property type="match status" value="1"/>
</dbReference>
<evidence type="ECO:0000256" key="5">
    <source>
        <dbReference type="ARBA" id="ARBA00022695"/>
    </source>
</evidence>
<feature type="binding site" evidence="17">
    <location>
        <position position="9"/>
    </location>
    <ligand>
        <name>a divalent metal cation</name>
        <dbReference type="ChEBI" id="CHEBI:60240"/>
        <label>1</label>
        <note>catalytic</note>
    </ligand>
</feature>
<feature type="binding site" evidence="16">
    <location>
        <position position="57"/>
    </location>
    <ligand>
        <name>substrate</name>
    </ligand>
</feature>
<dbReference type="EC" id="2.7.7.7" evidence="2 18"/>
<dbReference type="AlphaFoldDB" id="A0A060NLJ0"/>
<feature type="binding site" evidence="16">
    <location>
        <position position="9"/>
    </location>
    <ligand>
        <name>substrate</name>
    </ligand>
</feature>
<keyword evidence="12 18" id="KW-0239">DNA-directed DNA polymerase</keyword>
<feature type="binding site" evidence="16">
    <location>
        <position position="52"/>
    </location>
    <ligand>
        <name>substrate</name>
    </ligand>
</feature>
<keyword evidence="7 18" id="KW-0540">Nuclease</keyword>
<evidence type="ECO:0000256" key="2">
    <source>
        <dbReference type="ARBA" id="ARBA00012417"/>
    </source>
</evidence>
<dbReference type="GO" id="GO:0005829">
    <property type="term" value="C:cytosol"/>
    <property type="evidence" value="ECO:0007669"/>
    <property type="project" value="TreeGrafter"/>
</dbReference>
<dbReference type="HOGENOM" id="CLU_047806_2_0_4"/>
<evidence type="ECO:0000256" key="3">
    <source>
        <dbReference type="ARBA" id="ARBA00020352"/>
    </source>
</evidence>
<dbReference type="Pfam" id="PF00929">
    <property type="entry name" value="RNase_T"/>
    <property type="match status" value="1"/>
</dbReference>
<keyword evidence="13 17" id="KW-0464">Manganese</keyword>
<comment type="catalytic activity">
    <reaction evidence="14 18">
        <text>DNA(n) + a 2'-deoxyribonucleoside 5'-triphosphate = DNA(n+1) + diphosphate</text>
        <dbReference type="Rhea" id="RHEA:22508"/>
        <dbReference type="Rhea" id="RHEA-COMP:17339"/>
        <dbReference type="Rhea" id="RHEA-COMP:17340"/>
        <dbReference type="ChEBI" id="CHEBI:33019"/>
        <dbReference type="ChEBI" id="CHEBI:61560"/>
        <dbReference type="ChEBI" id="CHEBI:173112"/>
        <dbReference type="EC" id="2.7.7.7"/>
    </reaction>
</comment>
<keyword evidence="5 18" id="KW-0548">Nucleotidyltransferase</keyword>
<evidence type="ECO:0000256" key="7">
    <source>
        <dbReference type="ARBA" id="ARBA00022722"/>
    </source>
</evidence>
<keyword evidence="4 18" id="KW-0808">Transferase</keyword>
<keyword evidence="6 18" id="KW-0235">DNA replication</keyword>
<dbReference type="OrthoDB" id="9804290at2"/>
<proteinExistence type="predicted"/>
<evidence type="ECO:0000256" key="12">
    <source>
        <dbReference type="ARBA" id="ARBA00022932"/>
    </source>
</evidence>
<dbReference type="PANTHER" id="PTHR30231">
    <property type="entry name" value="DNA POLYMERASE III SUBUNIT EPSILON"/>
    <property type="match status" value="1"/>
</dbReference>
<dbReference type="GO" id="GO:0008408">
    <property type="term" value="F:3'-5' exonuclease activity"/>
    <property type="evidence" value="ECO:0007669"/>
    <property type="project" value="TreeGrafter"/>
</dbReference>
<evidence type="ECO:0000256" key="15">
    <source>
        <dbReference type="PIRSR" id="PIRSR606309-1"/>
    </source>
</evidence>